<name>A0A0M0BU73_9ARCH</name>
<accession>A0A0M0BU73</accession>
<dbReference type="Gene3D" id="1.20.1540.10">
    <property type="entry name" value="Rhomboid-like"/>
    <property type="match status" value="1"/>
</dbReference>
<dbReference type="AlphaFoldDB" id="A0A0M0BU73"/>
<sequence length="212" mass="23186">MRKINFVIIACLIVSLVFWLLDSEILIEYLAFSGVNLLKGRVWTLVTSLFIHGDIVHLVGNMLFLYIFGNTIEEKMGAAKTIGAFFIGGIITFPLSLLFYDATTPLIGASAAIFTLAAIVMLIKPLKLSIFLFLPQGLVAILYFVYNALAVYSGTEGNVAYIAHIIGFAIGVPFGLAWSKDWLKNLLISVALLIVYIVVVSILIPLILDAIT</sequence>
<organism evidence="7 8">
    <name type="scientific">miscellaneous Crenarchaeota group-1 archaeon SG8-32-3</name>
    <dbReference type="NCBI Taxonomy" id="1685125"/>
    <lineage>
        <taxon>Archaea</taxon>
        <taxon>Candidatus Bathyarchaeota</taxon>
        <taxon>MCG-1</taxon>
    </lineage>
</organism>
<evidence type="ECO:0000313" key="7">
    <source>
        <dbReference type="EMBL" id="KON32162.1"/>
    </source>
</evidence>
<evidence type="ECO:0000256" key="3">
    <source>
        <dbReference type="ARBA" id="ARBA00022989"/>
    </source>
</evidence>
<feature type="transmembrane region" description="Helical" evidence="5">
    <location>
        <begin position="130"/>
        <end position="153"/>
    </location>
</feature>
<feature type="transmembrane region" description="Helical" evidence="5">
    <location>
        <begin position="186"/>
        <end position="208"/>
    </location>
</feature>
<feature type="transmembrane region" description="Helical" evidence="5">
    <location>
        <begin position="106"/>
        <end position="123"/>
    </location>
</feature>
<evidence type="ECO:0000256" key="5">
    <source>
        <dbReference type="SAM" id="Phobius"/>
    </source>
</evidence>
<evidence type="ECO:0000256" key="1">
    <source>
        <dbReference type="ARBA" id="ARBA00004141"/>
    </source>
</evidence>
<dbReference type="PANTHER" id="PTHR43066">
    <property type="entry name" value="RHOMBOID-RELATED PROTEIN"/>
    <property type="match status" value="1"/>
</dbReference>
<keyword evidence="3 5" id="KW-1133">Transmembrane helix</keyword>
<proteinExistence type="predicted"/>
<evidence type="ECO:0000313" key="8">
    <source>
        <dbReference type="Proteomes" id="UP000054016"/>
    </source>
</evidence>
<comment type="subcellular location">
    <subcellularLocation>
        <location evidence="1">Membrane</location>
        <topology evidence="1">Multi-pass membrane protein</topology>
    </subcellularLocation>
</comment>
<gene>
    <name evidence="7" type="ORF">AC478_01090</name>
</gene>
<feature type="domain" description="Peptidase S54 rhomboid" evidence="6">
    <location>
        <begin position="40"/>
        <end position="177"/>
    </location>
</feature>
<evidence type="ECO:0000256" key="2">
    <source>
        <dbReference type="ARBA" id="ARBA00022692"/>
    </source>
</evidence>
<dbReference type="InterPro" id="IPR035952">
    <property type="entry name" value="Rhomboid-like_sf"/>
</dbReference>
<evidence type="ECO:0000256" key="4">
    <source>
        <dbReference type="ARBA" id="ARBA00023136"/>
    </source>
</evidence>
<dbReference type="InterPro" id="IPR022764">
    <property type="entry name" value="Peptidase_S54_rhomboid_dom"/>
</dbReference>
<comment type="caution">
    <text evidence="7">The sequence shown here is derived from an EMBL/GenBank/DDBJ whole genome shotgun (WGS) entry which is preliminary data.</text>
</comment>
<dbReference type="GO" id="GO:0016020">
    <property type="term" value="C:membrane"/>
    <property type="evidence" value="ECO:0007669"/>
    <property type="project" value="UniProtKB-SubCell"/>
</dbReference>
<protein>
    <recommendedName>
        <fullName evidence="6">Peptidase S54 rhomboid domain-containing protein</fullName>
    </recommendedName>
</protein>
<dbReference type="EMBL" id="LFWV01000010">
    <property type="protein sequence ID" value="KON32162.1"/>
    <property type="molecule type" value="Genomic_DNA"/>
</dbReference>
<dbReference type="Pfam" id="PF01694">
    <property type="entry name" value="Rhomboid"/>
    <property type="match status" value="1"/>
</dbReference>
<feature type="transmembrane region" description="Helical" evidence="5">
    <location>
        <begin position="159"/>
        <end position="179"/>
    </location>
</feature>
<feature type="transmembrane region" description="Helical" evidence="5">
    <location>
        <begin position="47"/>
        <end position="69"/>
    </location>
</feature>
<keyword evidence="2 5" id="KW-0812">Transmembrane</keyword>
<evidence type="ECO:0000259" key="6">
    <source>
        <dbReference type="Pfam" id="PF01694"/>
    </source>
</evidence>
<reference evidence="8" key="1">
    <citation type="submission" date="2015-06" db="EMBL/GenBank/DDBJ databases">
        <title>New insights into the roles of widespread benthic archaea in carbon and nitrogen cycling.</title>
        <authorList>
            <person name="Lazar C.S."/>
            <person name="Baker B.J."/>
            <person name="Seitz K.W."/>
            <person name="Hyde A.S."/>
            <person name="Dick G.J."/>
            <person name="Hinrichs K.-U."/>
            <person name="Teske A.P."/>
        </authorList>
    </citation>
    <scope>NUCLEOTIDE SEQUENCE [LARGE SCALE GENOMIC DNA]</scope>
</reference>
<keyword evidence="4 5" id="KW-0472">Membrane</keyword>
<feature type="transmembrane region" description="Helical" evidence="5">
    <location>
        <begin position="81"/>
        <end position="100"/>
    </location>
</feature>
<dbReference type="GO" id="GO:0004252">
    <property type="term" value="F:serine-type endopeptidase activity"/>
    <property type="evidence" value="ECO:0007669"/>
    <property type="project" value="InterPro"/>
</dbReference>
<dbReference type="Proteomes" id="UP000054016">
    <property type="component" value="Unassembled WGS sequence"/>
</dbReference>
<dbReference type="SUPFAM" id="SSF144091">
    <property type="entry name" value="Rhomboid-like"/>
    <property type="match status" value="1"/>
</dbReference>